<feature type="compositionally biased region" description="Low complexity" evidence="1">
    <location>
        <begin position="142"/>
        <end position="153"/>
    </location>
</feature>
<feature type="region of interest" description="Disordered" evidence="1">
    <location>
        <begin position="40"/>
        <end position="118"/>
    </location>
</feature>
<dbReference type="CDD" id="cd14348">
    <property type="entry name" value="UBA_p47"/>
    <property type="match status" value="1"/>
</dbReference>
<dbReference type="InterPro" id="IPR036241">
    <property type="entry name" value="NSFL1C_SEP_dom_sf"/>
</dbReference>
<dbReference type="InterPro" id="IPR009060">
    <property type="entry name" value="UBA-like_sf"/>
</dbReference>
<dbReference type="GeneID" id="100373786"/>
<dbReference type="SMART" id="SM00166">
    <property type="entry name" value="UBX"/>
    <property type="match status" value="1"/>
</dbReference>
<evidence type="ECO:0000313" key="5">
    <source>
        <dbReference type="RefSeq" id="XP_006822016.1"/>
    </source>
</evidence>
<dbReference type="SUPFAM" id="SSF54236">
    <property type="entry name" value="Ubiquitin-like"/>
    <property type="match status" value="1"/>
</dbReference>
<keyword evidence="4" id="KW-1185">Reference proteome</keyword>
<dbReference type="InterPro" id="IPR001012">
    <property type="entry name" value="UBX_dom"/>
</dbReference>
<dbReference type="InterPro" id="IPR012989">
    <property type="entry name" value="SEP_domain"/>
</dbReference>
<feature type="region of interest" description="Disordered" evidence="1">
    <location>
        <begin position="142"/>
        <end position="184"/>
    </location>
</feature>
<protein>
    <submittedName>
        <fullName evidence="5">NSFL1 cofactor p47-like</fullName>
    </submittedName>
</protein>
<dbReference type="PROSITE" id="PS51399">
    <property type="entry name" value="SEP"/>
    <property type="match status" value="1"/>
</dbReference>
<proteinExistence type="predicted"/>
<dbReference type="Gene3D" id="1.10.8.10">
    <property type="entry name" value="DNA helicase RuvA subunit, C-terminal domain"/>
    <property type="match status" value="1"/>
</dbReference>
<dbReference type="Proteomes" id="UP000694865">
    <property type="component" value="Unplaced"/>
</dbReference>
<dbReference type="SUPFAM" id="SSF46934">
    <property type="entry name" value="UBA-like"/>
    <property type="match status" value="1"/>
</dbReference>
<dbReference type="InterPro" id="IPR029071">
    <property type="entry name" value="Ubiquitin-like_domsf"/>
</dbReference>
<feature type="compositionally biased region" description="Acidic residues" evidence="1">
    <location>
        <begin position="84"/>
        <end position="95"/>
    </location>
</feature>
<gene>
    <name evidence="5" type="primary">LOC100373786</name>
</gene>
<evidence type="ECO:0000259" key="2">
    <source>
        <dbReference type="PROSITE" id="PS50033"/>
    </source>
</evidence>
<evidence type="ECO:0000259" key="3">
    <source>
        <dbReference type="PROSITE" id="PS51399"/>
    </source>
</evidence>
<evidence type="ECO:0000256" key="1">
    <source>
        <dbReference type="SAM" id="MobiDB-lite"/>
    </source>
</evidence>
<dbReference type="RefSeq" id="XP_006822016.1">
    <property type="nucleotide sequence ID" value="XM_006821953.1"/>
</dbReference>
<dbReference type="Pfam" id="PF14555">
    <property type="entry name" value="UBA_4"/>
    <property type="match status" value="1"/>
</dbReference>
<dbReference type="SUPFAM" id="SSF102848">
    <property type="entry name" value="NSFL1 (p97 ATPase) cofactor p47, SEP domain"/>
    <property type="match status" value="1"/>
</dbReference>
<name>A0ABM0MPS5_SACKO</name>
<dbReference type="Gene3D" id="3.30.420.210">
    <property type="entry name" value="SEP domain"/>
    <property type="match status" value="1"/>
</dbReference>
<accession>A0ABM0MPS5</accession>
<dbReference type="PANTHER" id="PTHR23333:SF20">
    <property type="entry name" value="NSFL1 COFACTOR P47"/>
    <property type="match status" value="1"/>
</dbReference>
<sequence>MVTEFTNITGSDLERAQFFLESSGWQLQVAIASFYDEAEMDDTPDTLPSGVGGRVSEPEGVAPPPYSATGGSRFATLSDMMPVGDEDDSSEDEGETFYAGGAERGGSGQQIVGPAKKKKASKIVEEMFQSAKEHGAQEVSAATPVPSGSSAGASFGGAGYRLGDTEGGDVRPVPGTSRSKQDQPKDMHVVLKLWKNGFTVNDTELRAFSDPKNAEFLNSVTKGEIPKELHNKAKGGEVNLDMEDHRDEEYVPAKQALKPFTGEGFKLGNPTPKVVTQSTPSVPANVLNTNPIEVDKNKPITQLQLRLADGSRLSGQFNNTHTVGDIRRFIIYSRPQYSSTVFVLQTTFPNRELTDDSKTLIEADVWNSLIVQRLK</sequence>
<evidence type="ECO:0000313" key="4">
    <source>
        <dbReference type="Proteomes" id="UP000694865"/>
    </source>
</evidence>
<dbReference type="Pfam" id="PF08059">
    <property type="entry name" value="SEP"/>
    <property type="match status" value="1"/>
</dbReference>
<feature type="domain" description="UBX" evidence="2">
    <location>
        <begin position="296"/>
        <end position="373"/>
    </location>
</feature>
<dbReference type="CDD" id="cd01770">
    <property type="entry name" value="UBX_UBXN2"/>
    <property type="match status" value="1"/>
</dbReference>
<dbReference type="PROSITE" id="PS50033">
    <property type="entry name" value="UBX"/>
    <property type="match status" value="1"/>
</dbReference>
<dbReference type="SMART" id="SM00553">
    <property type="entry name" value="SEP"/>
    <property type="match status" value="1"/>
</dbReference>
<dbReference type="Pfam" id="PF00789">
    <property type="entry name" value="UBX"/>
    <property type="match status" value="1"/>
</dbReference>
<organism evidence="4 5">
    <name type="scientific">Saccoglossus kowalevskii</name>
    <name type="common">Acorn worm</name>
    <dbReference type="NCBI Taxonomy" id="10224"/>
    <lineage>
        <taxon>Eukaryota</taxon>
        <taxon>Metazoa</taxon>
        <taxon>Hemichordata</taxon>
        <taxon>Enteropneusta</taxon>
        <taxon>Harrimaniidae</taxon>
        <taxon>Saccoglossus</taxon>
    </lineage>
</organism>
<feature type="domain" description="SEP" evidence="3">
    <location>
        <begin position="186"/>
        <end position="251"/>
    </location>
</feature>
<dbReference type="PANTHER" id="PTHR23333">
    <property type="entry name" value="UBX DOMAIN CONTAINING PROTEIN"/>
    <property type="match status" value="1"/>
</dbReference>
<reference evidence="5" key="1">
    <citation type="submission" date="2025-08" db="UniProtKB">
        <authorList>
            <consortium name="RefSeq"/>
        </authorList>
    </citation>
    <scope>IDENTIFICATION</scope>
    <source>
        <tissue evidence="5">Testes</tissue>
    </source>
</reference>
<dbReference type="Gene3D" id="3.10.20.90">
    <property type="entry name" value="Phosphatidylinositol 3-kinase Catalytic Subunit, Chain A, domain 1"/>
    <property type="match status" value="1"/>
</dbReference>